<proteinExistence type="inferred from homology"/>
<dbReference type="InterPro" id="IPR011527">
    <property type="entry name" value="ABC1_TM_dom"/>
</dbReference>
<organism evidence="13 14">
    <name type="scientific">Propioniferax innocua</name>
    <dbReference type="NCBI Taxonomy" id="1753"/>
    <lineage>
        <taxon>Bacteria</taxon>
        <taxon>Bacillati</taxon>
        <taxon>Actinomycetota</taxon>
        <taxon>Actinomycetes</taxon>
        <taxon>Propionibacteriales</taxon>
        <taxon>Propionibacteriaceae</taxon>
        <taxon>Propioniferax</taxon>
    </lineage>
</organism>
<dbReference type="PROSITE" id="PS50929">
    <property type="entry name" value="ABC_TM1F"/>
    <property type="match status" value="1"/>
</dbReference>
<dbReference type="InterPro" id="IPR027417">
    <property type="entry name" value="P-loop_NTPase"/>
</dbReference>
<evidence type="ECO:0000256" key="8">
    <source>
        <dbReference type="ARBA" id="ARBA00023136"/>
    </source>
</evidence>
<dbReference type="PROSITE" id="PS00211">
    <property type="entry name" value="ABC_TRANSPORTER_1"/>
    <property type="match status" value="1"/>
</dbReference>
<dbReference type="SUPFAM" id="SSF90123">
    <property type="entry name" value="ABC transporter transmembrane region"/>
    <property type="match status" value="1"/>
</dbReference>
<reference evidence="13 14" key="1">
    <citation type="submission" date="2019-06" db="EMBL/GenBank/DDBJ databases">
        <title>Sequencing the genomes of 1000 actinobacteria strains.</title>
        <authorList>
            <person name="Klenk H.-P."/>
        </authorList>
    </citation>
    <scope>NUCLEOTIDE SEQUENCE [LARGE SCALE GENOMIC DNA]</scope>
    <source>
        <strain evidence="13 14">DSM 8251</strain>
    </source>
</reference>
<dbReference type="GO" id="GO:0005886">
    <property type="term" value="C:plasma membrane"/>
    <property type="evidence" value="ECO:0007669"/>
    <property type="project" value="UniProtKB-SubCell"/>
</dbReference>
<dbReference type="Pfam" id="PF00005">
    <property type="entry name" value="ABC_tran"/>
    <property type="match status" value="1"/>
</dbReference>
<feature type="domain" description="ABC transmembrane type-1" evidence="12">
    <location>
        <begin position="421"/>
        <end position="698"/>
    </location>
</feature>
<evidence type="ECO:0000256" key="3">
    <source>
        <dbReference type="ARBA" id="ARBA00022475"/>
    </source>
</evidence>
<evidence type="ECO:0000256" key="7">
    <source>
        <dbReference type="ARBA" id="ARBA00022989"/>
    </source>
</evidence>
<feature type="transmembrane region" description="Helical" evidence="10">
    <location>
        <begin position="556"/>
        <end position="575"/>
    </location>
</feature>
<dbReference type="PANTHER" id="PTHR24221:SF654">
    <property type="entry name" value="ATP-BINDING CASSETTE SUB-FAMILY B MEMBER 6"/>
    <property type="match status" value="1"/>
</dbReference>
<keyword evidence="3" id="KW-1003">Cell membrane</keyword>
<evidence type="ECO:0000256" key="4">
    <source>
        <dbReference type="ARBA" id="ARBA00022692"/>
    </source>
</evidence>
<keyword evidence="8 10" id="KW-0472">Membrane</keyword>
<dbReference type="GO" id="GO:0016887">
    <property type="term" value="F:ATP hydrolysis activity"/>
    <property type="evidence" value="ECO:0007669"/>
    <property type="project" value="InterPro"/>
</dbReference>
<comment type="caution">
    <text evidence="13">The sequence shown here is derived from an EMBL/GenBank/DDBJ whole genome shotgun (WGS) entry which is preliminary data.</text>
</comment>
<dbReference type="AlphaFoldDB" id="A0A542ZAH5"/>
<feature type="transmembrane region" description="Helical" evidence="10">
    <location>
        <begin position="668"/>
        <end position="691"/>
    </location>
</feature>
<feature type="transmembrane region" description="Helical" evidence="10">
    <location>
        <begin position="453"/>
        <end position="474"/>
    </location>
</feature>
<dbReference type="EMBL" id="VFOR01000003">
    <property type="protein sequence ID" value="TQL57333.1"/>
    <property type="molecule type" value="Genomic_DNA"/>
</dbReference>
<keyword evidence="7 10" id="KW-1133">Transmembrane helix</keyword>
<evidence type="ECO:0000259" key="12">
    <source>
        <dbReference type="PROSITE" id="PS50929"/>
    </source>
</evidence>
<keyword evidence="6 13" id="KW-0067">ATP-binding</keyword>
<evidence type="ECO:0000256" key="2">
    <source>
        <dbReference type="ARBA" id="ARBA00022448"/>
    </source>
</evidence>
<dbReference type="InterPro" id="IPR003439">
    <property type="entry name" value="ABC_transporter-like_ATP-bd"/>
</dbReference>
<dbReference type="InterPro" id="IPR003593">
    <property type="entry name" value="AAA+_ATPase"/>
</dbReference>
<dbReference type="Pfam" id="PF00664">
    <property type="entry name" value="ABC_membrane"/>
    <property type="match status" value="1"/>
</dbReference>
<dbReference type="InterPro" id="IPR039421">
    <property type="entry name" value="Type_1_exporter"/>
</dbReference>
<dbReference type="Gene3D" id="3.40.50.300">
    <property type="entry name" value="P-loop containing nucleotide triphosphate hydrolases"/>
    <property type="match status" value="1"/>
</dbReference>
<dbReference type="FunFam" id="3.40.50.300:FF:000299">
    <property type="entry name" value="ABC transporter ATP-binding protein/permease"/>
    <property type="match status" value="1"/>
</dbReference>
<dbReference type="GO" id="GO:0005524">
    <property type="term" value="F:ATP binding"/>
    <property type="evidence" value="ECO:0007669"/>
    <property type="project" value="UniProtKB-KW"/>
</dbReference>
<evidence type="ECO:0000256" key="6">
    <source>
        <dbReference type="ARBA" id="ARBA00022840"/>
    </source>
</evidence>
<dbReference type="RefSeq" id="WP_142094424.1">
    <property type="nucleotide sequence ID" value="NZ_BAAAMD010000003.1"/>
</dbReference>
<evidence type="ECO:0000256" key="1">
    <source>
        <dbReference type="ARBA" id="ARBA00004651"/>
    </source>
</evidence>
<evidence type="ECO:0000313" key="14">
    <source>
        <dbReference type="Proteomes" id="UP000316196"/>
    </source>
</evidence>
<evidence type="ECO:0000256" key="10">
    <source>
        <dbReference type="SAM" id="Phobius"/>
    </source>
</evidence>
<dbReference type="InterPro" id="IPR017871">
    <property type="entry name" value="ABC_transporter-like_CS"/>
</dbReference>
<feature type="transmembrane region" description="Helical" evidence="10">
    <location>
        <begin position="642"/>
        <end position="662"/>
    </location>
</feature>
<name>A0A542ZAH5_9ACTN</name>
<dbReference type="GO" id="GO:0034040">
    <property type="term" value="F:ATPase-coupled lipid transmembrane transporter activity"/>
    <property type="evidence" value="ECO:0007669"/>
    <property type="project" value="TreeGrafter"/>
</dbReference>
<feature type="transmembrane region" description="Helical" evidence="10">
    <location>
        <begin position="527"/>
        <end position="550"/>
    </location>
</feature>
<dbReference type="GO" id="GO:0140359">
    <property type="term" value="F:ABC-type transporter activity"/>
    <property type="evidence" value="ECO:0007669"/>
    <property type="project" value="InterPro"/>
</dbReference>
<dbReference type="OrthoDB" id="9787557at2"/>
<comment type="subcellular location">
    <subcellularLocation>
        <location evidence="1">Cell membrane</location>
        <topology evidence="1">Multi-pass membrane protein</topology>
    </subcellularLocation>
</comment>
<keyword evidence="2" id="KW-0813">Transport</keyword>
<dbReference type="PANTHER" id="PTHR24221">
    <property type="entry name" value="ATP-BINDING CASSETTE SUB-FAMILY B"/>
    <property type="match status" value="1"/>
</dbReference>
<comment type="similarity">
    <text evidence="9">Belongs to the ABC transporter superfamily. Lipid exporter (TC 3.A.1.106) family.</text>
</comment>
<dbReference type="Gene3D" id="1.20.1560.10">
    <property type="entry name" value="ABC transporter type 1, transmembrane domain"/>
    <property type="match status" value="1"/>
</dbReference>
<dbReference type="SUPFAM" id="SSF52540">
    <property type="entry name" value="P-loop containing nucleoside triphosphate hydrolases"/>
    <property type="match status" value="1"/>
</dbReference>
<keyword evidence="14" id="KW-1185">Reference proteome</keyword>
<feature type="domain" description="ABC transporter" evidence="11">
    <location>
        <begin position="730"/>
        <end position="962"/>
    </location>
</feature>
<evidence type="ECO:0000313" key="13">
    <source>
        <dbReference type="EMBL" id="TQL57333.1"/>
    </source>
</evidence>
<keyword evidence="4 10" id="KW-0812">Transmembrane</keyword>
<dbReference type="PROSITE" id="PS50893">
    <property type="entry name" value="ABC_TRANSPORTER_2"/>
    <property type="match status" value="1"/>
</dbReference>
<gene>
    <name evidence="13" type="ORF">FB460_2410</name>
</gene>
<dbReference type="InterPro" id="IPR036640">
    <property type="entry name" value="ABC1_TM_sf"/>
</dbReference>
<keyword evidence="5" id="KW-0547">Nucleotide-binding</keyword>
<sequence length="975" mass="106082">MTQVVAVPSVWDGFIEEQIVHDSGSATIVEPGQLYVVASGSVDVFAVTMSDDGTPVGQWVSAGRLGPGDLLIGPAPGPMRRFLARLLEDGCLLRVDFAAVRTAVAHEPTGALAMALAKGFDTTVSKVGRTREDELPPQDFTALEAGRTVSVIAGSVVRPVREAVWVQVAHGELQVHGLLSNRYRDGEWICMSRRHWATAKSGTTVRCWDSAEVLVEEDFWVLAITSFTRLLYGYDRRARREGRAAAARAAARRDQNSALVDGIRRRQDRLVVEAGRPTLGSTSVSHLTAVMRVLAEMGHRWAPPSAVRHSLERMKSFDELGRTGWIRARRVRLEKGWWLEELGPLVAERSGEPVALIPDDRGYLFEFGDDRDPERVNSTNQRLVDRHAWMIYPSLPEDAGTIGDLLRFAARGLHPEILRFFLVTVIVVTLSLVTPILNGRIMGSLIEQTDRPLIVQAGIAMVLAALVVAAFSAVQNLTVLRAQGLLTSRSQSAIWGKVLRLPLPFFANMSTGRLGTIVLGVARASELLSSAFVSAILGLLTGAAQLVVMLVSVPTFAAVIVGELALFGLVMGLTMRSDLRLQMQRYVASQRVEAMSFELLSAVPKLRIAGAEERALARWALLKERAEDLGQRSRELQDRLQMLAAAALPVTMVTIVALTLYSQDRSPGLVNLITFITAAQLLMGSVVQFVFNIPLFTQAAPLLKGVEPILASEPEASVEKAQPGEVSGHIAMRNVSFRYGNDGPMVLDNVSFEVQPGEFVGIVGPSGSGKSSVLRLLLGFERPDSGSVLIDRTDLWELDVAAVRRQWGVVLQNGEVMNGSIGENIAASGNFTEKEIWDAATMAGLADDVRAMPMKMETLINSGATGISGGQRQRILIARALIKRPRLVVFDEATSALDNPTQRVVAESTRMLNASRIVVAHRLSTIAEADKILVLDRGKIVQTGTYQELLQDQDGLFAKLAATQEAEDRLHSEGV</sequence>
<protein>
    <submittedName>
        <fullName evidence="13">NHLM bacteriocin system ABC transporter ATP-binding protein</fullName>
    </submittedName>
</protein>
<accession>A0A542ZAH5</accession>
<evidence type="ECO:0000256" key="5">
    <source>
        <dbReference type="ARBA" id="ARBA00022741"/>
    </source>
</evidence>
<dbReference type="Proteomes" id="UP000316196">
    <property type="component" value="Unassembled WGS sequence"/>
</dbReference>
<feature type="transmembrane region" description="Helical" evidence="10">
    <location>
        <begin position="417"/>
        <end position="441"/>
    </location>
</feature>
<evidence type="ECO:0000256" key="9">
    <source>
        <dbReference type="ARBA" id="ARBA00061644"/>
    </source>
</evidence>
<dbReference type="SMART" id="SM00382">
    <property type="entry name" value="AAA"/>
    <property type="match status" value="1"/>
</dbReference>
<evidence type="ECO:0000259" key="11">
    <source>
        <dbReference type="PROSITE" id="PS50893"/>
    </source>
</evidence>